<keyword evidence="2" id="KW-1185">Reference proteome</keyword>
<accession>A0A1B0BFN7</accession>
<sequence>MSLNVYLHAYTNSSTLGCFTAITTITTANAATGNYNNNRKNKYLFQWYSYSMAINSVCIKTPKQA</sequence>
<reference evidence="1" key="2">
    <citation type="submission" date="2020-05" db="UniProtKB">
        <authorList>
            <consortium name="EnsemblMetazoa"/>
        </authorList>
    </citation>
    <scope>IDENTIFICATION</scope>
    <source>
        <strain evidence="1">IAEA</strain>
    </source>
</reference>
<organism evidence="1 2">
    <name type="scientific">Glossina palpalis gambiensis</name>
    <dbReference type="NCBI Taxonomy" id="67801"/>
    <lineage>
        <taxon>Eukaryota</taxon>
        <taxon>Metazoa</taxon>
        <taxon>Ecdysozoa</taxon>
        <taxon>Arthropoda</taxon>
        <taxon>Hexapoda</taxon>
        <taxon>Insecta</taxon>
        <taxon>Pterygota</taxon>
        <taxon>Neoptera</taxon>
        <taxon>Endopterygota</taxon>
        <taxon>Diptera</taxon>
        <taxon>Brachycera</taxon>
        <taxon>Muscomorpha</taxon>
        <taxon>Hippoboscoidea</taxon>
        <taxon>Glossinidae</taxon>
        <taxon>Glossina</taxon>
    </lineage>
</organism>
<proteinExistence type="predicted"/>
<dbReference type="EMBL" id="JXJN01013596">
    <property type="status" value="NOT_ANNOTATED_CDS"/>
    <property type="molecule type" value="Genomic_DNA"/>
</dbReference>
<dbReference type="VEuPathDB" id="VectorBase:GPPI028534"/>
<evidence type="ECO:0000313" key="1">
    <source>
        <dbReference type="EnsemblMetazoa" id="GPPI028534-PA"/>
    </source>
</evidence>
<name>A0A1B0BFN7_9MUSC</name>
<evidence type="ECO:0000313" key="2">
    <source>
        <dbReference type="Proteomes" id="UP000092460"/>
    </source>
</evidence>
<dbReference type="EMBL" id="JXJN01013595">
    <property type="status" value="NOT_ANNOTATED_CDS"/>
    <property type="molecule type" value="Genomic_DNA"/>
</dbReference>
<protein>
    <submittedName>
        <fullName evidence="1">Uncharacterized protein</fullName>
    </submittedName>
</protein>
<dbReference type="EnsemblMetazoa" id="GPPI028534-RA">
    <property type="protein sequence ID" value="GPPI028534-PA"/>
    <property type="gene ID" value="GPPI028534"/>
</dbReference>
<reference evidence="2" key="1">
    <citation type="submission" date="2015-01" db="EMBL/GenBank/DDBJ databases">
        <authorList>
            <person name="Aksoy S."/>
            <person name="Warren W."/>
            <person name="Wilson R.K."/>
        </authorList>
    </citation>
    <scope>NUCLEOTIDE SEQUENCE [LARGE SCALE GENOMIC DNA]</scope>
    <source>
        <strain evidence="2">IAEA</strain>
    </source>
</reference>
<dbReference type="Proteomes" id="UP000092460">
    <property type="component" value="Unassembled WGS sequence"/>
</dbReference>
<dbReference type="AlphaFoldDB" id="A0A1B0BFN7"/>